<evidence type="ECO:0000256" key="1">
    <source>
        <dbReference type="ARBA" id="ARBA00023125"/>
    </source>
</evidence>
<dbReference type="Pfam" id="PF03184">
    <property type="entry name" value="DDE_1"/>
    <property type="match status" value="1"/>
</dbReference>
<evidence type="ECO:0000259" key="2">
    <source>
        <dbReference type="PROSITE" id="PS51253"/>
    </source>
</evidence>
<protein>
    <recommendedName>
        <fullName evidence="2">HTH CENPB-type domain-containing protein</fullName>
    </recommendedName>
</protein>
<dbReference type="InterPro" id="IPR050863">
    <property type="entry name" value="CenT-Element_Derived"/>
</dbReference>
<comment type="caution">
    <text evidence="3">The sequence shown here is derived from an EMBL/GenBank/DDBJ whole genome shotgun (WGS) entry which is preliminary data.</text>
</comment>
<proteinExistence type="predicted"/>
<dbReference type="Gene3D" id="1.10.10.60">
    <property type="entry name" value="Homeodomain-like"/>
    <property type="match status" value="1"/>
</dbReference>
<dbReference type="InterPro" id="IPR004875">
    <property type="entry name" value="DDE_SF_endonuclease_dom"/>
</dbReference>
<dbReference type="PROSITE" id="PS51253">
    <property type="entry name" value="HTH_CENPB"/>
    <property type="match status" value="1"/>
</dbReference>
<keyword evidence="1" id="KW-0238">DNA-binding</keyword>
<keyword evidence="4" id="KW-1185">Reference proteome</keyword>
<evidence type="ECO:0000313" key="4">
    <source>
        <dbReference type="Proteomes" id="UP000663879"/>
    </source>
</evidence>
<dbReference type="EMBL" id="CAJNOC010001088">
    <property type="protein sequence ID" value="CAF0833929.1"/>
    <property type="molecule type" value="Genomic_DNA"/>
</dbReference>
<dbReference type="SUPFAM" id="SSF46689">
    <property type="entry name" value="Homeodomain-like"/>
    <property type="match status" value="1"/>
</dbReference>
<dbReference type="PANTHER" id="PTHR19303">
    <property type="entry name" value="TRANSPOSON"/>
    <property type="match status" value="1"/>
</dbReference>
<dbReference type="GO" id="GO:0005634">
    <property type="term" value="C:nucleus"/>
    <property type="evidence" value="ECO:0007669"/>
    <property type="project" value="TreeGrafter"/>
</dbReference>
<sequence length="354" mass="41248">MFDALRPFILEKLSELIIDDVEYGLKYAEIKEKYGFKNISNISRIVKEKSKWIAEFEKDSSPLRKTTKTTKYTNIDKGIRNFVFNCNSSGTPIGTEMIRDKALELVKMSGQTELKISNGYIWRALHRTQITLKKQHGEANSVDPDLLIQLHYKLSDYIKNADPKDIWNGDELGLFWRILPRNSYVVKDGVCKFGKQSKERITAENPRNIVLIKKLPLYYRSNSKAWMTGEIFWEFVDRFNKFNIEQKRFSFLFVDNCAAHPTDFNFSNVKVAFLPPNTTSVLQPMDAGVIKCFKGHYRVKFTRKVISYLEKDNFSKVFRPTLVNLFEALEMVCSAWNDVKQETVSNCFRHCGFK</sequence>
<dbReference type="Proteomes" id="UP000663879">
    <property type="component" value="Unassembled WGS sequence"/>
</dbReference>
<dbReference type="InterPro" id="IPR009057">
    <property type="entry name" value="Homeodomain-like_sf"/>
</dbReference>
<dbReference type="GO" id="GO:0003677">
    <property type="term" value="F:DNA binding"/>
    <property type="evidence" value="ECO:0007669"/>
    <property type="project" value="UniProtKB-KW"/>
</dbReference>
<organism evidence="3 4">
    <name type="scientific">Brachionus calyciflorus</name>
    <dbReference type="NCBI Taxonomy" id="104777"/>
    <lineage>
        <taxon>Eukaryota</taxon>
        <taxon>Metazoa</taxon>
        <taxon>Spiralia</taxon>
        <taxon>Gnathifera</taxon>
        <taxon>Rotifera</taxon>
        <taxon>Eurotatoria</taxon>
        <taxon>Monogononta</taxon>
        <taxon>Pseudotrocha</taxon>
        <taxon>Ploima</taxon>
        <taxon>Brachionidae</taxon>
        <taxon>Brachionus</taxon>
    </lineage>
</organism>
<evidence type="ECO:0000313" key="3">
    <source>
        <dbReference type="EMBL" id="CAF0833929.1"/>
    </source>
</evidence>
<feature type="domain" description="HTH CENPB-type" evidence="2">
    <location>
        <begin position="63"/>
        <end position="134"/>
    </location>
</feature>
<dbReference type="InterPro" id="IPR006600">
    <property type="entry name" value="HTH_CenpB_DNA-bd_dom"/>
</dbReference>
<reference evidence="3" key="1">
    <citation type="submission" date="2021-02" db="EMBL/GenBank/DDBJ databases">
        <authorList>
            <person name="Nowell W R."/>
        </authorList>
    </citation>
    <scope>NUCLEOTIDE SEQUENCE</scope>
    <source>
        <strain evidence="3">Ploen Becks lab</strain>
    </source>
</reference>
<name>A0A813UU53_9BILA</name>
<dbReference type="PANTHER" id="PTHR19303:SF73">
    <property type="entry name" value="PROTEIN PDC2"/>
    <property type="match status" value="1"/>
</dbReference>
<dbReference type="OrthoDB" id="125347at2759"/>
<accession>A0A813UU53</accession>
<gene>
    <name evidence="3" type="ORF">OXX778_LOCUS8110</name>
</gene>
<dbReference type="AlphaFoldDB" id="A0A813UU53"/>